<dbReference type="AlphaFoldDB" id="A0A6J6CEM7"/>
<dbReference type="GO" id="GO:0055129">
    <property type="term" value="P:L-proline biosynthetic process"/>
    <property type="evidence" value="ECO:0007669"/>
    <property type="project" value="TreeGrafter"/>
</dbReference>
<protein>
    <submittedName>
        <fullName evidence="4">Unannotated protein</fullName>
    </submittedName>
</protein>
<dbReference type="PANTHER" id="PTHR11645:SF0">
    <property type="entry name" value="PYRROLINE-5-CARBOXYLATE REDUCTASE 3"/>
    <property type="match status" value="1"/>
</dbReference>
<organism evidence="4">
    <name type="scientific">freshwater metagenome</name>
    <dbReference type="NCBI Taxonomy" id="449393"/>
    <lineage>
        <taxon>unclassified sequences</taxon>
        <taxon>metagenomes</taxon>
        <taxon>ecological metagenomes</taxon>
    </lineage>
</organism>
<dbReference type="InterPro" id="IPR053790">
    <property type="entry name" value="P5CR-like_CS"/>
</dbReference>
<dbReference type="InterPro" id="IPR008927">
    <property type="entry name" value="6-PGluconate_DH-like_C_sf"/>
</dbReference>
<dbReference type="Gene3D" id="1.10.3730.10">
    <property type="entry name" value="ProC C-terminal domain-like"/>
    <property type="match status" value="1"/>
</dbReference>
<keyword evidence="1" id="KW-0560">Oxidoreductase</keyword>
<sequence length="62" mass="6245">MIGAGKMLAESGAEPGTLRANVTSPNGTTAAALKVLEDNGLGEIFSQALTAARDRSRELASG</sequence>
<evidence type="ECO:0000259" key="3">
    <source>
        <dbReference type="Pfam" id="PF14748"/>
    </source>
</evidence>
<reference evidence="4" key="1">
    <citation type="submission" date="2020-05" db="EMBL/GenBank/DDBJ databases">
        <authorList>
            <person name="Chiriac C."/>
            <person name="Salcher M."/>
            <person name="Ghai R."/>
            <person name="Kavagutti S V."/>
        </authorList>
    </citation>
    <scope>NUCLEOTIDE SEQUENCE</scope>
</reference>
<feature type="domain" description="Pyrroline-5-carboxylate reductase dimerisation" evidence="3">
    <location>
        <begin position="1"/>
        <end position="59"/>
    </location>
</feature>
<accession>A0A6J6CEM7</accession>
<dbReference type="EMBL" id="CAEZSV010000045">
    <property type="protein sequence ID" value="CAB4549757.1"/>
    <property type="molecule type" value="Genomic_DNA"/>
</dbReference>
<evidence type="ECO:0000256" key="1">
    <source>
        <dbReference type="ARBA" id="ARBA00023002"/>
    </source>
</evidence>
<dbReference type="Pfam" id="PF14748">
    <property type="entry name" value="P5CR_dimer"/>
    <property type="match status" value="1"/>
</dbReference>
<dbReference type="InterPro" id="IPR029036">
    <property type="entry name" value="P5CR_dimer"/>
</dbReference>
<proteinExistence type="predicted"/>
<dbReference type="GO" id="GO:0004735">
    <property type="term" value="F:pyrroline-5-carboxylate reductase activity"/>
    <property type="evidence" value="ECO:0007669"/>
    <property type="project" value="TreeGrafter"/>
</dbReference>
<gene>
    <name evidence="4" type="ORF">UFOPK1506_00369</name>
</gene>
<evidence type="ECO:0000256" key="2">
    <source>
        <dbReference type="SAM" id="MobiDB-lite"/>
    </source>
</evidence>
<dbReference type="SUPFAM" id="SSF48179">
    <property type="entry name" value="6-phosphogluconate dehydrogenase C-terminal domain-like"/>
    <property type="match status" value="1"/>
</dbReference>
<evidence type="ECO:0000313" key="4">
    <source>
        <dbReference type="EMBL" id="CAB4549757.1"/>
    </source>
</evidence>
<dbReference type="PROSITE" id="PS00521">
    <property type="entry name" value="P5CR"/>
    <property type="match status" value="1"/>
</dbReference>
<feature type="region of interest" description="Disordered" evidence="2">
    <location>
        <begin position="1"/>
        <end position="25"/>
    </location>
</feature>
<dbReference type="PANTHER" id="PTHR11645">
    <property type="entry name" value="PYRROLINE-5-CARBOXYLATE REDUCTASE"/>
    <property type="match status" value="1"/>
</dbReference>
<name>A0A6J6CEM7_9ZZZZ</name>